<evidence type="ECO:0000256" key="3">
    <source>
        <dbReference type="ARBA" id="ARBA00022475"/>
    </source>
</evidence>
<comment type="subcellular location">
    <subcellularLocation>
        <location evidence="1">Cell membrane</location>
        <topology evidence="1">Peripheral membrane protein</topology>
    </subcellularLocation>
</comment>
<dbReference type="Gene3D" id="3.40.50.12580">
    <property type="match status" value="1"/>
</dbReference>
<accession>A0A1H8N4R5</accession>
<organism evidence="7 8">
    <name type="scientific">Amphibacillus marinus</name>
    <dbReference type="NCBI Taxonomy" id="872970"/>
    <lineage>
        <taxon>Bacteria</taxon>
        <taxon>Bacillati</taxon>
        <taxon>Bacillota</taxon>
        <taxon>Bacilli</taxon>
        <taxon>Bacillales</taxon>
        <taxon>Bacillaceae</taxon>
        <taxon>Amphibacillus</taxon>
    </lineage>
</organism>
<dbReference type="GO" id="GO:0047355">
    <property type="term" value="F:CDP-glycerol glycerophosphotransferase activity"/>
    <property type="evidence" value="ECO:0007669"/>
    <property type="project" value="InterPro"/>
</dbReference>
<dbReference type="PANTHER" id="PTHR37316">
    <property type="entry name" value="TEICHOIC ACID GLYCEROL-PHOSPHATE PRIMASE"/>
    <property type="match status" value="1"/>
</dbReference>
<dbReference type="Pfam" id="PF04464">
    <property type="entry name" value="Glyphos_transf"/>
    <property type="match status" value="1"/>
</dbReference>
<keyword evidence="5" id="KW-0777">Teichoic acid biosynthesis</keyword>
<evidence type="ECO:0000256" key="4">
    <source>
        <dbReference type="ARBA" id="ARBA00022679"/>
    </source>
</evidence>
<evidence type="ECO:0000256" key="5">
    <source>
        <dbReference type="ARBA" id="ARBA00022944"/>
    </source>
</evidence>
<dbReference type="OrthoDB" id="9811865at2"/>
<dbReference type="GO" id="GO:0005886">
    <property type="term" value="C:plasma membrane"/>
    <property type="evidence" value="ECO:0007669"/>
    <property type="project" value="UniProtKB-SubCell"/>
</dbReference>
<gene>
    <name evidence="7" type="ORF">SAMN04488134_105122</name>
</gene>
<reference evidence="7 8" key="1">
    <citation type="submission" date="2016-10" db="EMBL/GenBank/DDBJ databases">
        <authorList>
            <person name="de Groot N.N."/>
        </authorList>
    </citation>
    <scope>NUCLEOTIDE SEQUENCE [LARGE SCALE GENOMIC DNA]</scope>
    <source>
        <strain evidence="7 8">CGMCC 1.10434</strain>
    </source>
</reference>
<protein>
    <submittedName>
        <fullName evidence="7">CDP-ribitol ribitolphosphotransferase</fullName>
    </submittedName>
</protein>
<evidence type="ECO:0000256" key="1">
    <source>
        <dbReference type="ARBA" id="ARBA00004202"/>
    </source>
</evidence>
<evidence type="ECO:0000313" key="7">
    <source>
        <dbReference type="EMBL" id="SEO24560.1"/>
    </source>
</evidence>
<dbReference type="InterPro" id="IPR007554">
    <property type="entry name" value="Glycerophosphate_synth"/>
</dbReference>
<dbReference type="RefSeq" id="WP_091496970.1">
    <property type="nucleotide sequence ID" value="NZ_FODJ01000005.1"/>
</dbReference>
<dbReference type="Gene3D" id="3.40.50.11820">
    <property type="match status" value="1"/>
</dbReference>
<dbReference type="InterPro" id="IPR043148">
    <property type="entry name" value="TagF_C"/>
</dbReference>
<dbReference type="InterPro" id="IPR043149">
    <property type="entry name" value="TagF_N"/>
</dbReference>
<dbReference type="SUPFAM" id="SSF53756">
    <property type="entry name" value="UDP-Glycosyltransferase/glycogen phosphorylase"/>
    <property type="match status" value="1"/>
</dbReference>
<keyword evidence="4 7" id="KW-0808">Transferase</keyword>
<keyword evidence="8" id="KW-1185">Reference proteome</keyword>
<evidence type="ECO:0000256" key="2">
    <source>
        <dbReference type="ARBA" id="ARBA00010488"/>
    </source>
</evidence>
<dbReference type="STRING" id="872970.SAMN04488134_105122"/>
<keyword evidence="3" id="KW-1003">Cell membrane</keyword>
<dbReference type="Proteomes" id="UP000199300">
    <property type="component" value="Unassembled WGS sequence"/>
</dbReference>
<dbReference type="GO" id="GO:0019350">
    <property type="term" value="P:teichoic acid biosynthetic process"/>
    <property type="evidence" value="ECO:0007669"/>
    <property type="project" value="UniProtKB-KW"/>
</dbReference>
<keyword evidence="6" id="KW-0472">Membrane</keyword>
<dbReference type="AlphaFoldDB" id="A0A1H8N4R5"/>
<dbReference type="EMBL" id="FODJ01000005">
    <property type="protein sequence ID" value="SEO24560.1"/>
    <property type="molecule type" value="Genomic_DNA"/>
</dbReference>
<sequence>MIRIMKRAVKKIFFRQGNRKLDNPIIIDGEQLIIRPENTNGNANNYQSDLYIPKRKVTKLEFNGAQLYIKGYYYLQGIEMDEEDLVKKDLVLFNNNTEKYRVTLRDIPISRVNANSNLEERYRWSGFEGHIDFSKLSSGNKPIEAGDYTFYIELEILDVGNGLINKLFSLGNIESYFINGFHSTKMDYFTANRELKYNLIATYDYTKKTLKISANKLKDIDPRDFNIQEKESNDFWYKVFKKRIFNLVYILFCVFPIKKKKVLFASDSRDELSGNFKYVYEEMLRQNLALNIKFILRSSVDKKKTISELVHLAYEIATSKFIVLDDFFPMIYNLRIRKSAELVQLWHAVGAFKTFGFSRIGMPGGPSPKSKNHRNYTKVTVSSSNIIKHYAEGFGVDAAKVLPTGIPRTDIFFDEKYEQDTISYLHSQYPFLKGKKVITFAPTFRGNGQQSAYYDLDALNFEKLYQELSDEYVFIFKLHPFVKNDLNIPYMYKDFFYDFSDYREINDLLFVTDILITDYSSVCFEFALLNKPMLFFAYDVEEYVRTRDFYFDYLSFIPGPLIKSTSQLIKTITEKDFKMEKIPPFIDFFFDDVDGKSSKRVVEKIFK</sequence>
<evidence type="ECO:0000313" key="8">
    <source>
        <dbReference type="Proteomes" id="UP000199300"/>
    </source>
</evidence>
<evidence type="ECO:0000256" key="6">
    <source>
        <dbReference type="ARBA" id="ARBA00023136"/>
    </source>
</evidence>
<comment type="similarity">
    <text evidence="2">Belongs to the CDP-glycerol glycerophosphotransferase family.</text>
</comment>
<name>A0A1H8N4R5_9BACI</name>
<proteinExistence type="inferred from homology"/>
<dbReference type="PANTHER" id="PTHR37316:SF2">
    <property type="entry name" value="TEICHOIC ACID RIBITOL-PHOSPHATE POLYMERASE TARK"/>
    <property type="match status" value="1"/>
</dbReference>
<dbReference type="InterPro" id="IPR051612">
    <property type="entry name" value="Teichoic_Acid_Biosynth"/>
</dbReference>